<evidence type="ECO:0000256" key="6">
    <source>
        <dbReference type="ARBA" id="ARBA00033711"/>
    </source>
</evidence>
<accession>A0A366M7V4</accession>
<dbReference type="GO" id="GO:0050545">
    <property type="term" value="F:sulfopyruvate decarboxylase activity"/>
    <property type="evidence" value="ECO:0007669"/>
    <property type="project" value="TreeGrafter"/>
</dbReference>
<dbReference type="Gene3D" id="3.90.1560.10">
    <property type="entry name" value="ComB-like"/>
    <property type="match status" value="1"/>
</dbReference>
<sequence length="249" mass="27904">MEITLSLEKTSSTNLSIVVDVFRASTSITIALNKFKQIIPTFTPEEAKEIAKQKNGVLAGERMGKTIEGFDVGNSPVDISNLNTEKETLVLTTSNGTRILKDMKSTVLIGSFINAKSVAKTSLKIAKKNSYEHIDIVMAGWKGNFAIEDFLASGEILHWIWKELSKENNKNVENGFKYENNNDFKISEYGQAAILASRNYENLKKVIANTRSSKRLKELGYEKDIEFSLQKNIIENVVIYENGSLKLLK</sequence>
<dbReference type="InterPro" id="IPR036702">
    <property type="entry name" value="ComB-like_sf"/>
</dbReference>
<dbReference type="EC" id="3.1.3.71" evidence="3 7"/>
<name>A0A366M7V4_9EURY</name>
<keyword evidence="5" id="KW-0460">Magnesium</keyword>
<evidence type="ECO:0000313" key="8">
    <source>
        <dbReference type="EMBL" id="RBQ22321.1"/>
    </source>
</evidence>
<evidence type="ECO:0000256" key="3">
    <source>
        <dbReference type="ARBA" id="ARBA00012953"/>
    </source>
</evidence>
<dbReference type="SUPFAM" id="SSF142823">
    <property type="entry name" value="ComB-like"/>
    <property type="match status" value="1"/>
</dbReference>
<dbReference type="NCBIfam" id="TIGR00298">
    <property type="entry name" value="2-phosphosulfolactate phosphatase"/>
    <property type="match status" value="1"/>
</dbReference>
<dbReference type="EMBL" id="NIZT01000070">
    <property type="protein sequence ID" value="RBQ22321.1"/>
    <property type="molecule type" value="Genomic_DNA"/>
</dbReference>
<reference evidence="8 9" key="1">
    <citation type="submission" date="2018-06" db="EMBL/GenBank/DDBJ databases">
        <title>Genomic insight into two independent archaeal endosymbiosis events.</title>
        <authorList>
            <person name="Lind A.E."/>
            <person name="Lewis W.H."/>
            <person name="Spang A."/>
            <person name="Guy L."/>
            <person name="Embley M.T."/>
            <person name="Ettema T.J.G."/>
        </authorList>
    </citation>
    <scope>NUCLEOTIDE SEQUENCE [LARGE SCALE GENOMIC DNA]</scope>
    <source>
        <strain evidence="8">NOE</strain>
    </source>
</reference>
<evidence type="ECO:0000313" key="9">
    <source>
        <dbReference type="Proteomes" id="UP000253099"/>
    </source>
</evidence>
<evidence type="ECO:0000256" key="2">
    <source>
        <dbReference type="ARBA" id="ARBA00009997"/>
    </source>
</evidence>
<dbReference type="Pfam" id="PF04029">
    <property type="entry name" value="2-ph_phosp"/>
    <property type="match status" value="1"/>
</dbReference>
<evidence type="ECO:0000256" key="1">
    <source>
        <dbReference type="ARBA" id="ARBA00001946"/>
    </source>
</evidence>
<gene>
    <name evidence="8" type="primary">comB</name>
    <name evidence="8" type="ORF">ALNOE001_20590</name>
</gene>
<evidence type="ECO:0000256" key="7">
    <source>
        <dbReference type="NCBIfam" id="TIGR00298"/>
    </source>
</evidence>
<dbReference type="GO" id="GO:0000287">
    <property type="term" value="F:magnesium ion binding"/>
    <property type="evidence" value="ECO:0007669"/>
    <property type="project" value="InterPro"/>
</dbReference>
<dbReference type="InterPro" id="IPR027639">
    <property type="entry name" value="ComB_archaeal"/>
</dbReference>
<keyword evidence="4 8" id="KW-0378">Hydrolase</keyword>
<comment type="catalytic activity">
    <reaction evidence="6">
        <text>(2R)-O-phospho-3-sulfolactate + H2O = (2R)-3-sulfolactate + phosphate</text>
        <dbReference type="Rhea" id="RHEA:23416"/>
        <dbReference type="ChEBI" id="CHEBI:15377"/>
        <dbReference type="ChEBI" id="CHEBI:15597"/>
        <dbReference type="ChEBI" id="CHEBI:43474"/>
        <dbReference type="ChEBI" id="CHEBI:58738"/>
        <dbReference type="EC" id="3.1.3.71"/>
    </reaction>
</comment>
<dbReference type="GO" id="GO:0050532">
    <property type="term" value="F:2-phosphosulfolactate phosphatase activity"/>
    <property type="evidence" value="ECO:0007669"/>
    <property type="project" value="UniProtKB-UniRule"/>
</dbReference>
<evidence type="ECO:0000256" key="4">
    <source>
        <dbReference type="ARBA" id="ARBA00022801"/>
    </source>
</evidence>
<dbReference type="PANTHER" id="PTHR37311">
    <property type="entry name" value="2-PHOSPHOSULFOLACTATE PHOSPHATASE-RELATED"/>
    <property type="match status" value="1"/>
</dbReference>
<keyword evidence="9" id="KW-1185">Reference proteome</keyword>
<dbReference type="Proteomes" id="UP000253099">
    <property type="component" value="Unassembled WGS sequence"/>
</dbReference>
<proteinExistence type="inferred from homology"/>
<comment type="similarity">
    <text evidence="2">Belongs to the ComB family.</text>
</comment>
<dbReference type="PANTHER" id="PTHR37311:SF1">
    <property type="entry name" value="2-PHOSPHOSULFOLACTATE PHOSPHATASE-RELATED"/>
    <property type="match status" value="1"/>
</dbReference>
<comment type="cofactor">
    <cofactor evidence="1">
        <name>Mg(2+)</name>
        <dbReference type="ChEBI" id="CHEBI:18420"/>
    </cofactor>
</comment>
<organism evidence="8 9">
    <name type="scientific">Candidatus Methanobinarius endosymbioticus</name>
    <dbReference type="NCBI Taxonomy" id="2006182"/>
    <lineage>
        <taxon>Archaea</taxon>
        <taxon>Methanobacteriati</taxon>
        <taxon>Methanobacteriota</taxon>
        <taxon>Methanomada group</taxon>
        <taxon>Methanobacteria</taxon>
        <taxon>Methanobacteriales</taxon>
        <taxon>Methanobacteriaceae</taxon>
        <taxon>Candidatus Methanobinarius</taxon>
    </lineage>
</organism>
<dbReference type="GO" id="GO:0019295">
    <property type="term" value="P:coenzyme M biosynthetic process"/>
    <property type="evidence" value="ECO:0007669"/>
    <property type="project" value="InterPro"/>
</dbReference>
<dbReference type="InterPro" id="IPR005238">
    <property type="entry name" value="ComB-like"/>
</dbReference>
<dbReference type="AlphaFoldDB" id="A0A366M7V4"/>
<evidence type="ECO:0000256" key="5">
    <source>
        <dbReference type="ARBA" id="ARBA00022842"/>
    </source>
</evidence>
<protein>
    <recommendedName>
        <fullName evidence="3 7">2-phosphosulfolactate phosphatase</fullName>
        <ecNumber evidence="3 7">3.1.3.71</ecNumber>
    </recommendedName>
</protein>
<comment type="caution">
    <text evidence="8">The sequence shown here is derived from an EMBL/GenBank/DDBJ whole genome shotgun (WGS) entry which is preliminary data.</text>
</comment>